<comment type="similarity">
    <text evidence="5 22">Belongs to the folylpolyglutamate synthase family.</text>
</comment>
<keyword evidence="13" id="KW-0460">Magnesium</keyword>
<evidence type="ECO:0000256" key="7">
    <source>
        <dbReference type="ARBA" id="ARBA00013025"/>
    </source>
</evidence>
<evidence type="ECO:0000256" key="2">
    <source>
        <dbReference type="ARBA" id="ARBA00002714"/>
    </source>
</evidence>
<evidence type="ECO:0000256" key="21">
    <source>
        <dbReference type="ARBA" id="ARBA00049161"/>
    </source>
</evidence>
<protein>
    <recommendedName>
        <fullName evidence="8">Dihydrofolate synthase/folylpolyglutamate synthase</fullName>
        <ecNumber evidence="6">6.3.2.12</ecNumber>
        <ecNumber evidence="7">6.3.2.17</ecNumber>
    </recommendedName>
    <alternativeName>
        <fullName evidence="17">Folylpoly-gamma-glutamate synthetase-dihydrofolate synthetase</fullName>
    </alternativeName>
    <alternativeName>
        <fullName evidence="15">Folylpolyglutamate synthetase</fullName>
    </alternativeName>
    <alternativeName>
        <fullName evidence="16">Tetrahydrofolylpolyglutamate synthase</fullName>
    </alternativeName>
</protein>
<keyword evidence="12 22" id="KW-0067">ATP-binding</keyword>
<dbReference type="PIRSF" id="PIRSF001563">
    <property type="entry name" value="Folylpolyglu_synth"/>
    <property type="match status" value="1"/>
</dbReference>
<dbReference type="FunFam" id="3.40.1190.10:FF:000011">
    <property type="entry name" value="Folylpolyglutamate synthase/dihydrofolate synthase"/>
    <property type="match status" value="1"/>
</dbReference>
<dbReference type="EC" id="6.3.2.12" evidence="6"/>
<keyword evidence="9 22" id="KW-0436">Ligase</keyword>
<dbReference type="EC" id="6.3.2.17" evidence="7"/>
<feature type="domain" description="Mur ligase C-terminal" evidence="23">
    <location>
        <begin position="304"/>
        <end position="417"/>
    </location>
</feature>
<dbReference type="OrthoDB" id="9809356at2"/>
<evidence type="ECO:0000256" key="22">
    <source>
        <dbReference type="PIRNR" id="PIRNR001563"/>
    </source>
</evidence>
<comment type="cofactor">
    <cofactor evidence="1">
        <name>Mg(2+)</name>
        <dbReference type="ChEBI" id="CHEBI:18420"/>
    </cofactor>
</comment>
<keyword evidence="11 22" id="KW-0547">Nucleotide-binding</keyword>
<reference evidence="24 25" key="1">
    <citation type="submission" date="2019-09" db="EMBL/GenBank/DDBJ databases">
        <title>Genome sequence of Roseospira marina, one of the more divergent members of the non-sulfur purple photosynthetic bacterial family, the Rhodospirillaceae.</title>
        <authorList>
            <person name="Meyer T."/>
            <person name="Kyndt J."/>
        </authorList>
    </citation>
    <scope>NUCLEOTIDE SEQUENCE [LARGE SCALE GENOMIC DNA]</scope>
    <source>
        <strain evidence="24 25">DSM 15113</strain>
    </source>
</reference>
<evidence type="ECO:0000256" key="4">
    <source>
        <dbReference type="ARBA" id="ARBA00005150"/>
    </source>
</evidence>
<dbReference type="InterPro" id="IPR036615">
    <property type="entry name" value="Mur_ligase_C_dom_sf"/>
</dbReference>
<comment type="caution">
    <text evidence="24">The sequence shown here is derived from an EMBL/GenBank/DDBJ whole genome shotgun (WGS) entry which is preliminary data.</text>
</comment>
<dbReference type="PANTHER" id="PTHR11136">
    <property type="entry name" value="FOLYLPOLYGLUTAMATE SYNTHASE-RELATED"/>
    <property type="match status" value="1"/>
</dbReference>
<evidence type="ECO:0000256" key="18">
    <source>
        <dbReference type="ARBA" id="ARBA00047493"/>
    </source>
</evidence>
<dbReference type="GO" id="GO:0008841">
    <property type="term" value="F:dihydrofolate synthase activity"/>
    <property type="evidence" value="ECO:0007669"/>
    <property type="project" value="UniProtKB-EC"/>
</dbReference>
<dbReference type="GO" id="GO:0004326">
    <property type="term" value="F:tetrahydrofolylpolyglutamate synthase activity"/>
    <property type="evidence" value="ECO:0007669"/>
    <property type="project" value="UniProtKB-EC"/>
</dbReference>
<proteinExistence type="inferred from homology"/>
<dbReference type="PROSITE" id="PS01012">
    <property type="entry name" value="FOLYLPOLYGLU_SYNT_2"/>
    <property type="match status" value="1"/>
</dbReference>
<comment type="catalytic activity">
    <reaction evidence="20">
        <text>(6R)-5,10-methylenetetrahydrofolyl-(gamma-L-Glu)(n) + L-glutamate + ATP = (6R)-5,10-methylenetetrahydrofolyl-(gamma-L-Glu)(n+1) + ADP + phosphate + H(+)</text>
        <dbReference type="Rhea" id="RHEA:51912"/>
        <dbReference type="Rhea" id="RHEA-COMP:13257"/>
        <dbReference type="Rhea" id="RHEA-COMP:13258"/>
        <dbReference type="ChEBI" id="CHEBI:15378"/>
        <dbReference type="ChEBI" id="CHEBI:29985"/>
        <dbReference type="ChEBI" id="CHEBI:30616"/>
        <dbReference type="ChEBI" id="CHEBI:43474"/>
        <dbReference type="ChEBI" id="CHEBI:136572"/>
        <dbReference type="ChEBI" id="CHEBI:456216"/>
        <dbReference type="EC" id="6.3.2.17"/>
    </reaction>
</comment>
<dbReference type="GO" id="GO:0046872">
    <property type="term" value="F:metal ion binding"/>
    <property type="evidence" value="ECO:0007669"/>
    <property type="project" value="UniProtKB-KW"/>
</dbReference>
<dbReference type="Gene3D" id="3.90.190.20">
    <property type="entry name" value="Mur ligase, C-terminal domain"/>
    <property type="match status" value="1"/>
</dbReference>
<evidence type="ECO:0000256" key="15">
    <source>
        <dbReference type="ARBA" id="ARBA00030048"/>
    </source>
</evidence>
<dbReference type="Proteomes" id="UP000324065">
    <property type="component" value="Unassembled WGS sequence"/>
</dbReference>
<evidence type="ECO:0000259" key="23">
    <source>
        <dbReference type="Pfam" id="PF02875"/>
    </source>
</evidence>
<organism evidence="24 25">
    <name type="scientific">Roseospira marina</name>
    <dbReference type="NCBI Taxonomy" id="140057"/>
    <lineage>
        <taxon>Bacteria</taxon>
        <taxon>Pseudomonadati</taxon>
        <taxon>Pseudomonadota</taxon>
        <taxon>Alphaproteobacteria</taxon>
        <taxon>Rhodospirillales</taxon>
        <taxon>Rhodospirillaceae</taxon>
        <taxon>Roseospira</taxon>
    </lineage>
</organism>
<sequence>MAPASDQVLARLMTLHPKVIDLVLDRVWRLLARLDHPERRLPPVVHVAGTNGKGSVLALLRAMLEASGLRVHAYTSPHLVRFAERVRLAGSLIEEDRLTALLKTCEAANGADPITFFEITTCAAFLAFAEEPADIVLLETGLGGRLDATNVIDRPILTGLTPIALDHQSYLGDTLAAIAFEKAGILKAGVPCVSAAQQPDAARVIAARAAEFQVSLFLGARDWSWSPASNKGLRLDDGALWPAPERLTGDHQRANAALAIRMAQSLPPALRPDEDAIRAGLTQATWPARLQALPRGPLVRRLPDGWEVWLDGGHNPHAGDALAEVLAHWPPRPLHLIVGMLDTKDTVGFLRPLVSRARTVHVVPIPETAAALSTDTLAVRAREAGAASVREHPNVGDALDAVATGGDGPGRVLICGSLYLAGSVLAENGPSPT</sequence>
<gene>
    <name evidence="24" type="ORF">F1188_00210</name>
</gene>
<evidence type="ECO:0000256" key="9">
    <source>
        <dbReference type="ARBA" id="ARBA00022598"/>
    </source>
</evidence>
<evidence type="ECO:0000256" key="14">
    <source>
        <dbReference type="ARBA" id="ARBA00022909"/>
    </source>
</evidence>
<evidence type="ECO:0000256" key="12">
    <source>
        <dbReference type="ARBA" id="ARBA00022840"/>
    </source>
</evidence>
<comment type="pathway">
    <text evidence="4">Cofactor biosynthesis; tetrahydrofolylpolyglutamate biosynthesis.</text>
</comment>
<evidence type="ECO:0000313" key="24">
    <source>
        <dbReference type="EMBL" id="KAA5607667.1"/>
    </source>
</evidence>
<dbReference type="GO" id="GO:0005737">
    <property type="term" value="C:cytoplasm"/>
    <property type="evidence" value="ECO:0007669"/>
    <property type="project" value="TreeGrafter"/>
</dbReference>
<dbReference type="InterPro" id="IPR001645">
    <property type="entry name" value="Folylpolyglutamate_synth"/>
</dbReference>
<evidence type="ECO:0000313" key="25">
    <source>
        <dbReference type="Proteomes" id="UP000324065"/>
    </source>
</evidence>
<dbReference type="Gene3D" id="3.40.1190.10">
    <property type="entry name" value="Mur-like, catalytic domain"/>
    <property type="match status" value="1"/>
</dbReference>
<dbReference type="GO" id="GO:0005524">
    <property type="term" value="F:ATP binding"/>
    <property type="evidence" value="ECO:0007669"/>
    <property type="project" value="UniProtKB-KW"/>
</dbReference>
<comment type="catalytic activity">
    <reaction evidence="19">
        <text>10-formyltetrahydrofolyl-(gamma-L-Glu)(n) + L-glutamate + ATP = 10-formyltetrahydrofolyl-(gamma-L-Glu)(n+1) + ADP + phosphate + H(+)</text>
        <dbReference type="Rhea" id="RHEA:51904"/>
        <dbReference type="Rhea" id="RHEA-COMP:13088"/>
        <dbReference type="Rhea" id="RHEA-COMP:14300"/>
        <dbReference type="ChEBI" id="CHEBI:15378"/>
        <dbReference type="ChEBI" id="CHEBI:29985"/>
        <dbReference type="ChEBI" id="CHEBI:30616"/>
        <dbReference type="ChEBI" id="CHEBI:43474"/>
        <dbReference type="ChEBI" id="CHEBI:134413"/>
        <dbReference type="ChEBI" id="CHEBI:456216"/>
        <dbReference type="EC" id="6.3.2.17"/>
    </reaction>
</comment>
<comment type="pathway">
    <text evidence="3">Cofactor biosynthesis; tetrahydrofolate biosynthesis; 7,8-dihydrofolate from 2-amino-4-hydroxy-6-hydroxymethyl-7,8-dihydropteridine diphosphate and 4-aminobenzoate: step 2/2.</text>
</comment>
<name>A0A5M6IIA0_9PROT</name>
<evidence type="ECO:0000256" key="13">
    <source>
        <dbReference type="ARBA" id="ARBA00022842"/>
    </source>
</evidence>
<dbReference type="GO" id="GO:0046656">
    <property type="term" value="P:folic acid biosynthetic process"/>
    <property type="evidence" value="ECO:0007669"/>
    <property type="project" value="UniProtKB-KW"/>
</dbReference>
<comment type="function">
    <text evidence="2">Functions in two distinct reactions of the de novo folate biosynthetic pathway. Catalyzes the addition of a glutamate residue to dihydropteroate (7,8-dihydropteroate or H2Pte) to form dihydrofolate (7,8-dihydrofolate monoglutamate or H2Pte-Glu). Also catalyzes successive additions of L-glutamate to tetrahydrofolate or 10-formyltetrahydrofolate or 5,10-methylenetetrahydrofolate, leading to folylpolyglutamate derivatives.</text>
</comment>
<dbReference type="SUPFAM" id="SSF53623">
    <property type="entry name" value="MurD-like peptide ligases, catalytic domain"/>
    <property type="match status" value="1"/>
</dbReference>
<evidence type="ECO:0000256" key="1">
    <source>
        <dbReference type="ARBA" id="ARBA00001946"/>
    </source>
</evidence>
<evidence type="ECO:0000256" key="11">
    <source>
        <dbReference type="ARBA" id="ARBA00022741"/>
    </source>
</evidence>
<dbReference type="AlphaFoldDB" id="A0A5M6IIA0"/>
<accession>A0A5M6IIA0</accession>
<evidence type="ECO:0000256" key="6">
    <source>
        <dbReference type="ARBA" id="ARBA00013023"/>
    </source>
</evidence>
<evidence type="ECO:0000256" key="5">
    <source>
        <dbReference type="ARBA" id="ARBA00008276"/>
    </source>
</evidence>
<evidence type="ECO:0000256" key="19">
    <source>
        <dbReference type="ARBA" id="ARBA00047808"/>
    </source>
</evidence>
<dbReference type="RefSeq" id="WP_150060799.1">
    <property type="nucleotide sequence ID" value="NZ_JACHII010000001.1"/>
</dbReference>
<evidence type="ECO:0000256" key="3">
    <source>
        <dbReference type="ARBA" id="ARBA00004799"/>
    </source>
</evidence>
<evidence type="ECO:0000256" key="17">
    <source>
        <dbReference type="ARBA" id="ARBA00032510"/>
    </source>
</evidence>
<dbReference type="PANTHER" id="PTHR11136:SF0">
    <property type="entry name" value="DIHYDROFOLATE SYNTHETASE-RELATED"/>
    <property type="match status" value="1"/>
</dbReference>
<comment type="catalytic activity">
    <reaction evidence="18">
        <text>(6S)-5,6,7,8-tetrahydrofolyl-(gamma-L-Glu)(n) + L-glutamate + ATP = (6S)-5,6,7,8-tetrahydrofolyl-(gamma-L-Glu)(n+1) + ADP + phosphate + H(+)</text>
        <dbReference type="Rhea" id="RHEA:10580"/>
        <dbReference type="Rhea" id="RHEA-COMP:14738"/>
        <dbReference type="Rhea" id="RHEA-COMP:14740"/>
        <dbReference type="ChEBI" id="CHEBI:15378"/>
        <dbReference type="ChEBI" id="CHEBI:29985"/>
        <dbReference type="ChEBI" id="CHEBI:30616"/>
        <dbReference type="ChEBI" id="CHEBI:43474"/>
        <dbReference type="ChEBI" id="CHEBI:141005"/>
        <dbReference type="ChEBI" id="CHEBI:456216"/>
        <dbReference type="EC" id="6.3.2.17"/>
    </reaction>
</comment>
<dbReference type="InterPro" id="IPR036565">
    <property type="entry name" value="Mur-like_cat_sf"/>
</dbReference>
<dbReference type="NCBIfam" id="TIGR01499">
    <property type="entry name" value="folC"/>
    <property type="match status" value="1"/>
</dbReference>
<evidence type="ECO:0000256" key="16">
    <source>
        <dbReference type="ARBA" id="ARBA00030592"/>
    </source>
</evidence>
<evidence type="ECO:0000256" key="10">
    <source>
        <dbReference type="ARBA" id="ARBA00022723"/>
    </source>
</evidence>
<dbReference type="InterPro" id="IPR018109">
    <property type="entry name" value="Folylpolyglutamate_synth_CS"/>
</dbReference>
<keyword evidence="25" id="KW-1185">Reference proteome</keyword>
<dbReference type="InterPro" id="IPR004101">
    <property type="entry name" value="Mur_ligase_C"/>
</dbReference>
<dbReference type="Pfam" id="PF02875">
    <property type="entry name" value="Mur_ligase_C"/>
    <property type="match status" value="1"/>
</dbReference>
<dbReference type="EMBL" id="VWPJ01000001">
    <property type="protein sequence ID" value="KAA5607667.1"/>
    <property type="molecule type" value="Genomic_DNA"/>
</dbReference>
<dbReference type="SUPFAM" id="SSF53244">
    <property type="entry name" value="MurD-like peptide ligases, peptide-binding domain"/>
    <property type="match status" value="1"/>
</dbReference>
<evidence type="ECO:0000256" key="20">
    <source>
        <dbReference type="ARBA" id="ARBA00049035"/>
    </source>
</evidence>
<evidence type="ECO:0000256" key="8">
    <source>
        <dbReference type="ARBA" id="ARBA00019357"/>
    </source>
</evidence>
<comment type="catalytic activity">
    <reaction evidence="21">
        <text>7,8-dihydropteroate + L-glutamate + ATP = 7,8-dihydrofolate + ADP + phosphate + H(+)</text>
        <dbReference type="Rhea" id="RHEA:23584"/>
        <dbReference type="ChEBI" id="CHEBI:15378"/>
        <dbReference type="ChEBI" id="CHEBI:17839"/>
        <dbReference type="ChEBI" id="CHEBI:29985"/>
        <dbReference type="ChEBI" id="CHEBI:30616"/>
        <dbReference type="ChEBI" id="CHEBI:43474"/>
        <dbReference type="ChEBI" id="CHEBI:57451"/>
        <dbReference type="ChEBI" id="CHEBI:456216"/>
        <dbReference type="EC" id="6.3.2.12"/>
    </reaction>
</comment>
<keyword evidence="10" id="KW-0479">Metal-binding</keyword>
<keyword evidence="14" id="KW-0289">Folate biosynthesis</keyword>